<dbReference type="AlphaFoldDB" id="W6MII2"/>
<comment type="similarity">
    <text evidence="1">Belongs to the PHF5 family.</text>
</comment>
<dbReference type="GeneID" id="34519354"/>
<dbReference type="GO" id="GO:0005686">
    <property type="term" value="C:U2 snRNP"/>
    <property type="evidence" value="ECO:0007669"/>
    <property type="project" value="EnsemblFungi"/>
</dbReference>
<dbReference type="Pfam" id="PF03660">
    <property type="entry name" value="PHF5"/>
    <property type="match status" value="1"/>
</dbReference>
<reference evidence="2" key="1">
    <citation type="submission" date="2013-12" db="EMBL/GenBank/DDBJ databases">
        <authorList>
            <person name="Genoscope - CEA"/>
        </authorList>
    </citation>
    <scope>NUCLEOTIDE SEQUENCE</scope>
    <source>
        <strain evidence="2">CBS 1993</strain>
    </source>
</reference>
<evidence type="ECO:0000313" key="3">
    <source>
        <dbReference type="Proteomes" id="UP000019384"/>
    </source>
</evidence>
<name>W6MII2_9ASCO</name>
<keyword evidence="3" id="KW-1185">Reference proteome</keyword>
<dbReference type="RefSeq" id="XP_022457966.1">
    <property type="nucleotide sequence ID" value="XM_022604157.1"/>
</dbReference>
<gene>
    <name evidence="2" type="ORF">KUCA_T00001927001</name>
</gene>
<dbReference type="STRING" id="1382522.W6MII2"/>
<dbReference type="InterPro" id="IPR005345">
    <property type="entry name" value="PHF5"/>
</dbReference>
<dbReference type="EMBL" id="HG793126">
    <property type="protein sequence ID" value="CDK25956.1"/>
    <property type="molecule type" value="Genomic_DNA"/>
</dbReference>
<dbReference type="GO" id="GO:0009410">
    <property type="term" value="P:response to xenobiotic stimulus"/>
    <property type="evidence" value="ECO:0007669"/>
    <property type="project" value="EnsemblFungi"/>
</dbReference>
<dbReference type="PANTHER" id="PTHR13120">
    <property type="entry name" value="PHD FINGER-LIKE DOMAIN-CONTAINING PROTEIN 5A"/>
    <property type="match status" value="1"/>
</dbReference>
<dbReference type="PIRSF" id="PIRSF016468">
    <property type="entry name" value="PHF5"/>
    <property type="match status" value="1"/>
</dbReference>
<dbReference type="HOGENOM" id="CLU_110369_1_1_1"/>
<dbReference type="OrthoDB" id="10248186at2759"/>
<reference evidence="2" key="2">
    <citation type="submission" date="2014-02" db="EMBL/GenBank/DDBJ databases">
        <title>Complete DNA sequence of /Kuraishia capsulata/ illustrates novel genomic features among budding yeasts (/Saccharomycotina/).</title>
        <authorList>
            <person name="Morales L."/>
            <person name="Noel B."/>
            <person name="Porcel B."/>
            <person name="Marcet-Houben M."/>
            <person name="Hullo M-F."/>
            <person name="Sacerdot C."/>
            <person name="Tekaia F."/>
            <person name="Leh-Louis V."/>
            <person name="Despons L."/>
            <person name="Khanna V."/>
            <person name="Aury J-M."/>
            <person name="Barbe V."/>
            <person name="Couloux A."/>
            <person name="Labadie K."/>
            <person name="Pelletier E."/>
            <person name="Souciet J-L."/>
            <person name="Boekhout T."/>
            <person name="Gabaldon T."/>
            <person name="Wincker P."/>
            <person name="Dujon B."/>
        </authorList>
    </citation>
    <scope>NUCLEOTIDE SEQUENCE</scope>
    <source>
        <strain evidence="2">CBS 1993</strain>
    </source>
</reference>
<accession>W6MII2</accession>
<sequence length="107" mass="11865">MSRAQFDLVMCLKQPGTTIGKVCERCDGRCPGCDSLVNSKKMARICDDCSFGNFADRCIICGGKGFTEAYYCSECVRTEKDRDGCPKVTSLGSSRVDMFYEKKKKGQ</sequence>
<dbReference type="GO" id="GO:0000245">
    <property type="term" value="P:spliceosomal complex assembly"/>
    <property type="evidence" value="ECO:0007669"/>
    <property type="project" value="EnsemblFungi"/>
</dbReference>
<evidence type="ECO:0000256" key="1">
    <source>
        <dbReference type="ARBA" id="ARBA00008626"/>
    </source>
</evidence>
<dbReference type="Proteomes" id="UP000019384">
    <property type="component" value="Unassembled WGS sequence"/>
</dbReference>
<evidence type="ECO:0008006" key="4">
    <source>
        <dbReference type="Google" id="ProtNLM"/>
    </source>
</evidence>
<organism evidence="2 3">
    <name type="scientific">Kuraishia capsulata CBS 1993</name>
    <dbReference type="NCBI Taxonomy" id="1382522"/>
    <lineage>
        <taxon>Eukaryota</taxon>
        <taxon>Fungi</taxon>
        <taxon>Dikarya</taxon>
        <taxon>Ascomycota</taxon>
        <taxon>Saccharomycotina</taxon>
        <taxon>Pichiomycetes</taxon>
        <taxon>Pichiales</taxon>
        <taxon>Pichiaceae</taxon>
        <taxon>Kuraishia</taxon>
    </lineage>
</organism>
<protein>
    <recommendedName>
        <fullName evidence="4">Pre-mRNA-splicing factor ini1</fullName>
    </recommendedName>
</protein>
<evidence type="ECO:0000313" key="2">
    <source>
        <dbReference type="EMBL" id="CDK25956.1"/>
    </source>
</evidence>
<proteinExistence type="inferred from homology"/>
<dbReference type="GO" id="GO:0005684">
    <property type="term" value="C:U2-type spliceosomal complex"/>
    <property type="evidence" value="ECO:0007669"/>
    <property type="project" value="EnsemblFungi"/>
</dbReference>